<proteinExistence type="predicted"/>
<accession>A0ABX5JVX8</accession>
<name>A0ABX5JVX8_9ENTR</name>
<protein>
    <recommendedName>
        <fullName evidence="3">Lipoprotein</fullName>
    </recommendedName>
</protein>
<reference evidence="1 2" key="1">
    <citation type="submission" date="2016-12" db="EMBL/GenBank/DDBJ databases">
        <title>Analysis of the Molecular Diversity Among Cronobacter Species Isolated from Filth Flies Using a Pan Genomic DNA Microarray.</title>
        <authorList>
            <person name="Pava-Ripoll M."/>
            <person name="Tall B."/>
            <person name="Farber J."/>
            <person name="Fanning S."/>
            <person name="Lehner A."/>
            <person name="Stephan R."/>
            <person name="Pagotto F."/>
            <person name="Iverson C."/>
            <person name="Ziobro G."/>
            <person name="Miller A."/>
            <person name="Pearson R."/>
            <person name="Yan Q."/>
            <person name="Kim M."/>
            <person name="Jeong S."/>
            <person name="Park J."/>
            <person name="Jun S."/>
            <person name="Choi H."/>
            <person name="Chung T."/>
            <person name="Yoo Y."/>
            <person name="Park E."/>
            <person name="Hwang S."/>
            <person name="Lee B."/>
            <person name="Sathyamoorthy V."/>
            <person name="Carter L."/>
            <person name="Mammel M."/>
            <person name="Jackson S."/>
            <person name="Kothary M."/>
            <person name="Patel I."/>
            <person name="Grim C."/>
            <person name="Gopinath G."/>
            <person name="Gangiredla J."/>
            <person name="Chase H."/>
        </authorList>
    </citation>
    <scope>NUCLEOTIDE SEQUENCE [LARGE SCALE GENOMIC DNA]</scope>
    <source>
        <strain evidence="1 2">MOD1-Md25g</strain>
    </source>
</reference>
<comment type="caution">
    <text evidence="1">The sequence shown here is derived from an EMBL/GenBank/DDBJ whole genome shotgun (WGS) entry which is preliminary data.</text>
</comment>
<sequence>MNKKYTLPLLIIASLLSGCKPNEEKAIEAIKKDIRTSLIDPESARFSNIRALRLGEGSASYMVCGEVNGKNALGAYTGATRFNGLILDIDHIVPIVYMDVPNSSLDEKLGFKEQNIACGPDGVSRYLQRKSMRNSIHKKVSELEQTALGKAVVAAASELTYMSREMGDDAEVKDVYARETDDYAFVSVGGEYRKTQYYKFRKNGKGELEPVRGLSYNQLPEAVYECYSGNRDETCITKLEIAELRKRENKIDDFVVPAR</sequence>
<evidence type="ECO:0000313" key="2">
    <source>
        <dbReference type="Proteomes" id="UP000244731"/>
    </source>
</evidence>
<dbReference type="RefSeq" id="WP_075183874.1">
    <property type="nucleotide sequence ID" value="NZ_JAVSDG010000015.1"/>
</dbReference>
<organism evidence="1 2">
    <name type="scientific">Cronobacter malonaticus</name>
    <dbReference type="NCBI Taxonomy" id="413503"/>
    <lineage>
        <taxon>Bacteria</taxon>
        <taxon>Pseudomonadati</taxon>
        <taxon>Pseudomonadota</taxon>
        <taxon>Gammaproteobacteria</taxon>
        <taxon>Enterobacterales</taxon>
        <taxon>Enterobacteriaceae</taxon>
        <taxon>Cronobacter</taxon>
    </lineage>
</organism>
<dbReference type="PROSITE" id="PS51257">
    <property type="entry name" value="PROKAR_LIPOPROTEIN"/>
    <property type="match status" value="1"/>
</dbReference>
<evidence type="ECO:0008006" key="3">
    <source>
        <dbReference type="Google" id="ProtNLM"/>
    </source>
</evidence>
<dbReference type="EMBL" id="MSAC01000081">
    <property type="protein sequence ID" value="PUW99207.1"/>
    <property type="molecule type" value="Genomic_DNA"/>
</dbReference>
<dbReference type="Proteomes" id="UP000244731">
    <property type="component" value="Unassembled WGS sequence"/>
</dbReference>
<gene>
    <name evidence="1" type="ORF">AUM46_21275</name>
</gene>
<evidence type="ECO:0000313" key="1">
    <source>
        <dbReference type="EMBL" id="PUW99207.1"/>
    </source>
</evidence>
<keyword evidence="2" id="KW-1185">Reference proteome</keyword>